<name>A0A0F9GGV4_9ZZZZ</name>
<comment type="caution">
    <text evidence="1">The sequence shown here is derived from an EMBL/GenBank/DDBJ whole genome shotgun (WGS) entry which is preliminary data.</text>
</comment>
<dbReference type="EMBL" id="LAZR01026459">
    <property type="protein sequence ID" value="KKL68670.1"/>
    <property type="molecule type" value="Genomic_DNA"/>
</dbReference>
<sequence>MAEPTSILKFEDLITRVAREAGIAYHGTAGDTKAMPPIDIHDLELCKEIVNDAIRMFIADAPRTGWRWRRRIMRVMLITHELPVQ</sequence>
<reference evidence="1" key="1">
    <citation type="journal article" date="2015" name="Nature">
        <title>Complex archaea that bridge the gap between prokaryotes and eukaryotes.</title>
        <authorList>
            <person name="Spang A."/>
            <person name="Saw J.H."/>
            <person name="Jorgensen S.L."/>
            <person name="Zaremba-Niedzwiedzka K."/>
            <person name="Martijn J."/>
            <person name="Lind A.E."/>
            <person name="van Eijk R."/>
            <person name="Schleper C."/>
            <person name="Guy L."/>
            <person name="Ettema T.J."/>
        </authorList>
    </citation>
    <scope>NUCLEOTIDE SEQUENCE</scope>
</reference>
<protein>
    <submittedName>
        <fullName evidence="1">Uncharacterized protein</fullName>
    </submittedName>
</protein>
<organism evidence="1">
    <name type="scientific">marine sediment metagenome</name>
    <dbReference type="NCBI Taxonomy" id="412755"/>
    <lineage>
        <taxon>unclassified sequences</taxon>
        <taxon>metagenomes</taxon>
        <taxon>ecological metagenomes</taxon>
    </lineage>
</organism>
<gene>
    <name evidence="1" type="ORF">LCGC14_2122630</name>
</gene>
<dbReference type="AlphaFoldDB" id="A0A0F9GGV4"/>
<accession>A0A0F9GGV4</accession>
<proteinExistence type="predicted"/>
<evidence type="ECO:0000313" key="1">
    <source>
        <dbReference type="EMBL" id="KKL68670.1"/>
    </source>
</evidence>